<dbReference type="EMBL" id="MNCJ02000326">
    <property type="protein sequence ID" value="KAF5780920.1"/>
    <property type="molecule type" value="Genomic_DNA"/>
</dbReference>
<evidence type="ECO:0000313" key="2">
    <source>
        <dbReference type="EMBL" id="OTG07186.1"/>
    </source>
</evidence>
<organism evidence="2 3">
    <name type="scientific">Helianthus annuus</name>
    <name type="common">Common sunflower</name>
    <dbReference type="NCBI Taxonomy" id="4232"/>
    <lineage>
        <taxon>Eukaryota</taxon>
        <taxon>Viridiplantae</taxon>
        <taxon>Streptophyta</taxon>
        <taxon>Embryophyta</taxon>
        <taxon>Tracheophyta</taxon>
        <taxon>Spermatophyta</taxon>
        <taxon>Magnoliopsida</taxon>
        <taxon>eudicotyledons</taxon>
        <taxon>Gunneridae</taxon>
        <taxon>Pentapetalae</taxon>
        <taxon>asterids</taxon>
        <taxon>campanulids</taxon>
        <taxon>Asterales</taxon>
        <taxon>Asteraceae</taxon>
        <taxon>Asteroideae</taxon>
        <taxon>Heliantheae alliance</taxon>
        <taxon>Heliantheae</taxon>
        <taxon>Helianthus</taxon>
    </lineage>
</organism>
<sequence>MMHGGFELESRRSRMNKYPQARCGKAWKTTWQTSGNGEDFPTSEGMLRMNAWELNITIWRSDSRF</sequence>
<evidence type="ECO:0000313" key="1">
    <source>
        <dbReference type="EMBL" id="KAF5780920.1"/>
    </source>
</evidence>
<protein>
    <submittedName>
        <fullName evidence="2">Uncharacterized protein</fullName>
    </submittedName>
</protein>
<dbReference type="AlphaFoldDB" id="A0A251T9I2"/>
<dbReference type="Proteomes" id="UP000215914">
    <property type="component" value="Chromosome 11"/>
</dbReference>
<dbReference type="Gramene" id="mRNA:HanXRQr2_Chr11g0477471">
    <property type="protein sequence ID" value="mRNA:HanXRQr2_Chr11g0477471"/>
    <property type="gene ID" value="HanXRQr2_Chr11g0477471"/>
</dbReference>
<proteinExistence type="predicted"/>
<gene>
    <name evidence="2" type="ORF">HannXRQ_Chr11g0327511</name>
    <name evidence="1" type="ORF">HanXRQr2_Chr11g0477471</name>
</gene>
<reference evidence="1 3" key="1">
    <citation type="journal article" date="2017" name="Nature">
        <title>The sunflower genome provides insights into oil metabolism, flowering and Asterid evolution.</title>
        <authorList>
            <person name="Badouin H."/>
            <person name="Gouzy J."/>
            <person name="Grassa C.J."/>
            <person name="Murat F."/>
            <person name="Staton S.E."/>
            <person name="Cottret L."/>
            <person name="Lelandais-Briere C."/>
            <person name="Owens G.L."/>
            <person name="Carrere S."/>
            <person name="Mayjonade B."/>
            <person name="Legrand L."/>
            <person name="Gill N."/>
            <person name="Kane N.C."/>
            <person name="Bowers J.E."/>
            <person name="Hubner S."/>
            <person name="Bellec A."/>
            <person name="Berard A."/>
            <person name="Berges H."/>
            <person name="Blanchet N."/>
            <person name="Boniface M.C."/>
            <person name="Brunel D."/>
            <person name="Catrice O."/>
            <person name="Chaidir N."/>
            <person name="Claudel C."/>
            <person name="Donnadieu C."/>
            <person name="Faraut T."/>
            <person name="Fievet G."/>
            <person name="Helmstetter N."/>
            <person name="King M."/>
            <person name="Knapp S.J."/>
            <person name="Lai Z."/>
            <person name="Le Paslier M.C."/>
            <person name="Lippi Y."/>
            <person name="Lorenzon L."/>
            <person name="Mandel J.R."/>
            <person name="Marage G."/>
            <person name="Marchand G."/>
            <person name="Marquand E."/>
            <person name="Bret-Mestries E."/>
            <person name="Morien E."/>
            <person name="Nambeesan S."/>
            <person name="Nguyen T."/>
            <person name="Pegot-Espagnet P."/>
            <person name="Pouilly N."/>
            <person name="Raftis F."/>
            <person name="Sallet E."/>
            <person name="Schiex T."/>
            <person name="Thomas J."/>
            <person name="Vandecasteele C."/>
            <person name="Vares D."/>
            <person name="Vear F."/>
            <person name="Vautrin S."/>
            <person name="Crespi M."/>
            <person name="Mangin B."/>
            <person name="Burke J.M."/>
            <person name="Salse J."/>
            <person name="Munos S."/>
            <person name="Vincourt P."/>
            <person name="Rieseberg L.H."/>
            <person name="Langlade N.B."/>
        </authorList>
    </citation>
    <scope>NUCLEOTIDE SEQUENCE [LARGE SCALE GENOMIC DNA]</scope>
    <source>
        <strain evidence="3">cv. SF193</strain>
        <tissue evidence="1">Leaves</tissue>
    </source>
</reference>
<accession>A0A251T9I2</accession>
<dbReference type="EMBL" id="CM007900">
    <property type="protein sequence ID" value="OTG07186.1"/>
    <property type="molecule type" value="Genomic_DNA"/>
</dbReference>
<keyword evidence="3" id="KW-1185">Reference proteome</keyword>
<reference evidence="1" key="3">
    <citation type="submission" date="2020-06" db="EMBL/GenBank/DDBJ databases">
        <title>Helianthus annuus Genome sequencing and assembly Release 2.</title>
        <authorList>
            <person name="Gouzy J."/>
            <person name="Langlade N."/>
            <person name="Munos S."/>
        </authorList>
    </citation>
    <scope>NUCLEOTIDE SEQUENCE</scope>
    <source>
        <tissue evidence="1">Leaves</tissue>
    </source>
</reference>
<dbReference type="InParanoid" id="A0A251T9I2"/>
<reference evidence="2" key="2">
    <citation type="submission" date="2017-02" db="EMBL/GenBank/DDBJ databases">
        <title>Sunflower complete genome.</title>
        <authorList>
            <person name="Langlade N."/>
            <person name="Munos S."/>
        </authorList>
    </citation>
    <scope>NUCLEOTIDE SEQUENCE [LARGE SCALE GENOMIC DNA]</scope>
    <source>
        <tissue evidence="2">Leaves</tissue>
    </source>
</reference>
<evidence type="ECO:0000313" key="3">
    <source>
        <dbReference type="Proteomes" id="UP000215914"/>
    </source>
</evidence>
<name>A0A251T9I2_HELAN</name>